<dbReference type="EMBL" id="JAVDYF010000001">
    <property type="protein sequence ID" value="MDR7354049.1"/>
    <property type="molecule type" value="Genomic_DNA"/>
</dbReference>
<dbReference type="RefSeq" id="WP_277104790.1">
    <property type="nucleotide sequence ID" value="NZ_BAAAJS010000043.1"/>
</dbReference>
<evidence type="ECO:0008006" key="3">
    <source>
        <dbReference type="Google" id="ProtNLM"/>
    </source>
</evidence>
<keyword evidence="2" id="KW-1185">Reference proteome</keyword>
<reference evidence="1 2" key="1">
    <citation type="submission" date="2023-07" db="EMBL/GenBank/DDBJ databases">
        <title>Sequencing the genomes of 1000 actinobacteria strains.</title>
        <authorList>
            <person name="Klenk H.-P."/>
        </authorList>
    </citation>
    <scope>NUCLEOTIDE SEQUENCE [LARGE SCALE GENOMIC DNA]</scope>
    <source>
        <strain evidence="1 2">DSM 44508</strain>
    </source>
</reference>
<proteinExistence type="predicted"/>
<evidence type="ECO:0000313" key="1">
    <source>
        <dbReference type="EMBL" id="MDR7354049.1"/>
    </source>
</evidence>
<gene>
    <name evidence="1" type="ORF">J2S37_000587</name>
</gene>
<accession>A0ABU2B9I9</accession>
<protein>
    <recommendedName>
        <fullName evidence="3">HTH crp-type domain-containing protein</fullName>
    </recommendedName>
</protein>
<dbReference type="Proteomes" id="UP001183619">
    <property type="component" value="Unassembled WGS sequence"/>
</dbReference>
<organism evidence="1 2">
    <name type="scientific">Corynebacterium felinum</name>
    <dbReference type="NCBI Taxonomy" id="131318"/>
    <lineage>
        <taxon>Bacteria</taxon>
        <taxon>Bacillati</taxon>
        <taxon>Actinomycetota</taxon>
        <taxon>Actinomycetes</taxon>
        <taxon>Mycobacteriales</taxon>
        <taxon>Corynebacteriaceae</taxon>
        <taxon>Corynebacterium</taxon>
    </lineage>
</organism>
<evidence type="ECO:0000313" key="2">
    <source>
        <dbReference type="Proteomes" id="UP001183619"/>
    </source>
</evidence>
<sequence>MLPLCFRENAAIPITALRLSTPVCTASIRSLLEAEGIVRATQGQDYALVHEKSYAELYD</sequence>
<comment type="caution">
    <text evidence="1">The sequence shown here is derived from an EMBL/GenBank/DDBJ whole genome shotgun (WGS) entry which is preliminary data.</text>
</comment>
<name>A0ABU2B9I9_9CORY</name>